<comment type="domain">
    <text evidence="9">The last Arg residue of the ACP-binding site is essential for the weak association between ACP/AcpP and FabH.</text>
</comment>
<comment type="catalytic activity">
    <reaction evidence="9">
        <text>malonyl-[ACP] + acetyl-CoA + H(+) = 3-oxobutanoyl-[ACP] + CO2 + CoA</text>
        <dbReference type="Rhea" id="RHEA:12080"/>
        <dbReference type="Rhea" id="RHEA-COMP:9623"/>
        <dbReference type="Rhea" id="RHEA-COMP:9625"/>
        <dbReference type="ChEBI" id="CHEBI:15378"/>
        <dbReference type="ChEBI" id="CHEBI:16526"/>
        <dbReference type="ChEBI" id="CHEBI:57287"/>
        <dbReference type="ChEBI" id="CHEBI:57288"/>
        <dbReference type="ChEBI" id="CHEBI:78449"/>
        <dbReference type="ChEBI" id="CHEBI:78450"/>
        <dbReference type="EC" id="2.3.1.180"/>
    </reaction>
</comment>
<feature type="domain" description="Beta-ketoacyl-[acyl-carrier-protein] synthase III C-terminal" evidence="11">
    <location>
        <begin position="247"/>
        <end position="336"/>
    </location>
</feature>
<keyword evidence="3 9" id="KW-0808">Transferase</keyword>
<feature type="active site" evidence="9">
    <location>
        <position position="263"/>
    </location>
</feature>
<dbReference type="GO" id="GO:0033818">
    <property type="term" value="F:beta-ketoacyl-acyl-carrier-protein synthase III activity"/>
    <property type="evidence" value="ECO:0007669"/>
    <property type="project" value="UniProtKB-EC"/>
</dbReference>
<dbReference type="Pfam" id="PF08541">
    <property type="entry name" value="ACP_syn_III_C"/>
    <property type="match status" value="1"/>
</dbReference>
<organism evidence="13 14">
    <name type="scientific">Aquipuribacter hungaricus</name>
    <dbReference type="NCBI Taxonomy" id="545624"/>
    <lineage>
        <taxon>Bacteria</taxon>
        <taxon>Bacillati</taxon>
        <taxon>Actinomycetota</taxon>
        <taxon>Actinomycetes</taxon>
        <taxon>Micrococcales</taxon>
        <taxon>Intrasporangiaceae</taxon>
        <taxon>Aquipuribacter</taxon>
    </lineage>
</organism>
<feature type="active site" evidence="9">
    <location>
        <position position="294"/>
    </location>
</feature>
<dbReference type="NCBIfam" id="NF006829">
    <property type="entry name" value="PRK09352.1"/>
    <property type="match status" value="1"/>
</dbReference>
<dbReference type="SUPFAM" id="SSF53901">
    <property type="entry name" value="Thiolase-like"/>
    <property type="match status" value="1"/>
</dbReference>
<comment type="caution">
    <text evidence="13">The sequence shown here is derived from an EMBL/GenBank/DDBJ whole genome shotgun (WGS) entry which is preliminary data.</text>
</comment>
<reference evidence="14" key="1">
    <citation type="journal article" date="2019" name="Int. J. Syst. Evol. Microbiol.">
        <title>The Global Catalogue of Microorganisms (GCM) 10K type strain sequencing project: providing services to taxonomists for standard genome sequencing and annotation.</title>
        <authorList>
            <consortium name="The Broad Institute Genomics Platform"/>
            <consortium name="The Broad Institute Genome Sequencing Center for Infectious Disease"/>
            <person name="Wu L."/>
            <person name="Ma J."/>
        </authorList>
    </citation>
    <scope>NUCLEOTIDE SEQUENCE [LARGE SCALE GENOMIC DNA]</scope>
    <source>
        <strain evidence="14">NCAIM B.02333</strain>
    </source>
</reference>
<keyword evidence="2 9" id="KW-0444">Lipid biosynthesis</keyword>
<evidence type="ECO:0000256" key="2">
    <source>
        <dbReference type="ARBA" id="ARBA00022516"/>
    </source>
</evidence>
<gene>
    <name evidence="9" type="primary">fabH</name>
    <name evidence="13" type="ORF">ACFOLH_06730</name>
</gene>
<protein>
    <recommendedName>
        <fullName evidence="9">Beta-ketoacyl-[acyl-carrier-protein] synthase III</fullName>
        <shortName evidence="9">Beta-ketoacyl-ACP synthase III</shortName>
        <shortName evidence="9">KAS III</shortName>
        <ecNumber evidence="9">2.3.1.180</ecNumber>
    </recommendedName>
    <alternativeName>
        <fullName evidence="9">3-oxoacyl-[acyl-carrier-protein] synthase 3</fullName>
    </alternativeName>
    <alternativeName>
        <fullName evidence="9">3-oxoacyl-[acyl-carrier-protein] synthase III</fullName>
    </alternativeName>
</protein>
<evidence type="ECO:0000256" key="6">
    <source>
        <dbReference type="ARBA" id="ARBA00023160"/>
    </source>
</evidence>
<dbReference type="InterPro" id="IPR016039">
    <property type="entry name" value="Thiolase-like"/>
</dbReference>
<dbReference type="Pfam" id="PF08545">
    <property type="entry name" value="ACP_syn_III"/>
    <property type="match status" value="1"/>
</dbReference>
<dbReference type="InterPro" id="IPR004655">
    <property type="entry name" value="FabH"/>
</dbReference>
<name>A0ABV7WDZ3_9MICO</name>
<comment type="similarity">
    <text evidence="1 9">Belongs to the thiolase-like superfamily. FabH family.</text>
</comment>
<dbReference type="InterPro" id="IPR013751">
    <property type="entry name" value="ACP_syn_III_N"/>
</dbReference>
<evidence type="ECO:0000256" key="3">
    <source>
        <dbReference type="ARBA" id="ARBA00022679"/>
    </source>
</evidence>
<evidence type="ECO:0000313" key="14">
    <source>
        <dbReference type="Proteomes" id="UP001595685"/>
    </source>
</evidence>
<feature type="region of interest" description="ACP-binding" evidence="9">
    <location>
        <begin position="264"/>
        <end position="268"/>
    </location>
</feature>
<dbReference type="HAMAP" id="MF_01815">
    <property type="entry name" value="FabH"/>
    <property type="match status" value="1"/>
</dbReference>
<evidence type="ECO:0000256" key="1">
    <source>
        <dbReference type="ARBA" id="ARBA00008642"/>
    </source>
</evidence>
<dbReference type="CDD" id="cd00830">
    <property type="entry name" value="KAS_III"/>
    <property type="match status" value="1"/>
</dbReference>
<evidence type="ECO:0000256" key="8">
    <source>
        <dbReference type="ARBA" id="ARBA00023315"/>
    </source>
</evidence>
<comment type="function">
    <text evidence="9">Catalyzes the condensation reaction of fatty acid synthesis by the addition to an acyl acceptor of two carbons from malonyl-ACP. Catalyzes the first condensation reaction which initiates fatty acid synthesis and may therefore play a role in governing the total rate of fatty acid production. Possesses both acetoacetyl-ACP synthase and acetyl transacylase activities. Its substrate specificity determines the biosynthesis of branched-chain and/or straight-chain of fatty acids.</text>
</comment>
<dbReference type="PANTHER" id="PTHR43091">
    <property type="entry name" value="3-OXOACYL-[ACYL-CARRIER-PROTEIN] SYNTHASE"/>
    <property type="match status" value="1"/>
</dbReference>
<evidence type="ECO:0000256" key="10">
    <source>
        <dbReference type="SAM" id="Phobius"/>
    </source>
</evidence>
<evidence type="ECO:0000256" key="5">
    <source>
        <dbReference type="ARBA" id="ARBA00023098"/>
    </source>
</evidence>
<dbReference type="Gene3D" id="3.40.47.10">
    <property type="match status" value="2"/>
</dbReference>
<dbReference type="PANTHER" id="PTHR43091:SF1">
    <property type="entry name" value="BETA-KETOACYL-[ACYL-CARRIER-PROTEIN] SYNTHASE III, CHLOROPLASTIC"/>
    <property type="match status" value="1"/>
</dbReference>
<comment type="pathway">
    <text evidence="9">Lipid metabolism; fatty acid biosynthesis.</text>
</comment>
<sequence length="338" mass="35350">MSARITRARGAEHARIMGVGAMRPERVVTNEEVCTWIDSSDQWIRERSGIVQRRFAKPEETVVDMALPACRAALEMAGLGPGDVDAVIVSTVTWYLQTPSAAAVLAERLGSTPAAAFDLSAACAGFSHGVGLASDMVRSGSARHVLVVGVEKLSDFTDRRDRSTAFLFGDGAGAVVVGPSETPGIGPTVWGSDGAQADVISQSTSWTSMRSEDGRTVAGDWPALTMVGQTVFRWAVWQMAPVAQKAMDAAGVTATDLAAFVPHQANVRIIDAMAKQLGLPEDLPVARDIAWMGNTSAASVPLAMERMLADGSAPSGGLALLIGFGAGLVYAAQVVELP</sequence>
<evidence type="ECO:0000256" key="4">
    <source>
        <dbReference type="ARBA" id="ARBA00022832"/>
    </source>
</evidence>
<comment type="subunit">
    <text evidence="9">Homodimer.</text>
</comment>
<feature type="domain" description="Beta-ketoacyl-[acyl-carrier-protein] synthase III N-terminal" evidence="12">
    <location>
        <begin position="117"/>
        <end position="194"/>
    </location>
</feature>
<keyword evidence="6 9" id="KW-0275">Fatty acid biosynthesis</keyword>
<keyword evidence="14" id="KW-1185">Reference proteome</keyword>
<dbReference type="EMBL" id="JBHRWW010000003">
    <property type="protein sequence ID" value="MFC3688034.1"/>
    <property type="molecule type" value="Genomic_DNA"/>
</dbReference>
<evidence type="ECO:0000256" key="7">
    <source>
        <dbReference type="ARBA" id="ARBA00023268"/>
    </source>
</evidence>
<dbReference type="RefSeq" id="WP_340294582.1">
    <property type="nucleotide sequence ID" value="NZ_JBBEOI010000169.1"/>
</dbReference>
<proteinExistence type="inferred from homology"/>
<evidence type="ECO:0000313" key="13">
    <source>
        <dbReference type="EMBL" id="MFC3688034.1"/>
    </source>
</evidence>
<keyword evidence="8 9" id="KW-0012">Acyltransferase</keyword>
<dbReference type="Proteomes" id="UP001595685">
    <property type="component" value="Unassembled WGS sequence"/>
</dbReference>
<keyword evidence="4 9" id="KW-0276">Fatty acid metabolism</keyword>
<evidence type="ECO:0000259" key="12">
    <source>
        <dbReference type="Pfam" id="PF08545"/>
    </source>
</evidence>
<feature type="active site" evidence="9">
    <location>
        <position position="123"/>
    </location>
</feature>
<keyword evidence="7 9" id="KW-0511">Multifunctional enzyme</keyword>
<keyword evidence="9" id="KW-0963">Cytoplasm</keyword>
<dbReference type="InterPro" id="IPR013747">
    <property type="entry name" value="ACP_syn_III_C"/>
</dbReference>
<dbReference type="NCBIfam" id="TIGR00747">
    <property type="entry name" value="fabH"/>
    <property type="match status" value="1"/>
</dbReference>
<evidence type="ECO:0000256" key="9">
    <source>
        <dbReference type="HAMAP-Rule" id="MF_01815"/>
    </source>
</evidence>
<feature type="transmembrane region" description="Helical" evidence="10">
    <location>
        <begin position="316"/>
        <end position="335"/>
    </location>
</feature>
<evidence type="ECO:0000259" key="11">
    <source>
        <dbReference type="Pfam" id="PF08541"/>
    </source>
</evidence>
<keyword evidence="10" id="KW-0812">Transmembrane</keyword>
<keyword evidence="5 9" id="KW-0443">Lipid metabolism</keyword>
<keyword evidence="10" id="KW-1133">Transmembrane helix</keyword>
<comment type="subcellular location">
    <subcellularLocation>
        <location evidence="9">Cytoplasm</location>
    </subcellularLocation>
</comment>
<accession>A0ABV7WDZ3</accession>
<dbReference type="EC" id="2.3.1.180" evidence="9"/>
<keyword evidence="10" id="KW-0472">Membrane</keyword>